<feature type="region of interest" description="Disordered" evidence="1">
    <location>
        <begin position="1"/>
        <end position="196"/>
    </location>
</feature>
<keyword evidence="3" id="KW-1185">Reference proteome</keyword>
<evidence type="ECO:0000313" key="2">
    <source>
        <dbReference type="EMBL" id="KAL1407618.1"/>
    </source>
</evidence>
<dbReference type="GeneID" id="95988094"/>
<reference evidence="2 3" key="1">
    <citation type="submission" date="2023-08" db="EMBL/GenBank/DDBJ databases">
        <title>Annotated Genome Sequence of Vanrija albida AlHP1.</title>
        <authorList>
            <person name="Herzog R."/>
        </authorList>
    </citation>
    <scope>NUCLEOTIDE SEQUENCE [LARGE SCALE GENOMIC DNA]</scope>
    <source>
        <strain evidence="2 3">AlHP1</strain>
    </source>
</reference>
<organism evidence="2 3">
    <name type="scientific">Vanrija albida</name>
    <dbReference type="NCBI Taxonomy" id="181172"/>
    <lineage>
        <taxon>Eukaryota</taxon>
        <taxon>Fungi</taxon>
        <taxon>Dikarya</taxon>
        <taxon>Basidiomycota</taxon>
        <taxon>Agaricomycotina</taxon>
        <taxon>Tremellomycetes</taxon>
        <taxon>Trichosporonales</taxon>
        <taxon>Trichosporonaceae</taxon>
        <taxon>Vanrija</taxon>
    </lineage>
</organism>
<feature type="compositionally biased region" description="Polar residues" evidence="1">
    <location>
        <begin position="58"/>
        <end position="71"/>
    </location>
</feature>
<proteinExistence type="predicted"/>
<comment type="caution">
    <text evidence="2">The sequence shown here is derived from an EMBL/GenBank/DDBJ whole genome shotgun (WGS) entry which is preliminary data.</text>
</comment>
<feature type="region of interest" description="Disordered" evidence="1">
    <location>
        <begin position="511"/>
        <end position="535"/>
    </location>
</feature>
<feature type="region of interest" description="Disordered" evidence="1">
    <location>
        <begin position="413"/>
        <end position="446"/>
    </location>
</feature>
<sequence>MRPKRERSSSLTAAPSSALSSAPSSPQKGAPNNRAARNSSLGVLSPERTSASSSSSSPQAGTPTPFSSAYTPSLPPSTHRRKSAAAGPSVVKKPAAKGKARVKTEPTDAPSMPAPKRRKTLPARSSPMMDLSPAPDSPVFSLPPLPSSARRQARQPSPASSLTDLFSSPIKPPLSRTVSPVPRTKRALTEDSDSEVEVFSFSQAIDRAAKKKKLEQHQSPAARVEEPDLKETTPPPFRPTRLPPGVDIGDPCLIKDRTCYFVGVLLDFHPATTLEAQKKPNGDKYEVEDQTGVRRTVARKSIVFQTDPIIATVKIGHLKEVAVKRVAPPDAAARVNIKFKDLDRVQQLEKIRPHLHDIINEDYPPAQWRIDKSYGPYAHDLNGSVLHGDLPHDEVTYTVVPWLQKWVEPHDEPEGAALADGGADGDMGGEDGDASTVARRRPRGTKRYNALSARDRTTFVHNVLLPEAIIQLCIRAYDLTGSPGDVYDQAMAKLQQLGSCERSWRRRRTQINLERRRQRQNQNLPSDDEDDDESRRRHFYDLSYTNGRRERKTAISYRE</sequence>
<dbReference type="EMBL" id="JBBXJM010000005">
    <property type="protein sequence ID" value="KAL1407618.1"/>
    <property type="molecule type" value="Genomic_DNA"/>
</dbReference>
<name>A0ABR3PYR2_9TREE</name>
<feature type="compositionally biased region" description="Low complexity" evidence="1">
    <location>
        <begin position="9"/>
        <end position="26"/>
    </location>
</feature>
<accession>A0ABR3PYR2</accession>
<feature type="region of interest" description="Disordered" evidence="1">
    <location>
        <begin position="210"/>
        <end position="244"/>
    </location>
</feature>
<dbReference type="Proteomes" id="UP001565368">
    <property type="component" value="Unassembled WGS sequence"/>
</dbReference>
<feature type="compositionally biased region" description="Polar residues" evidence="1">
    <location>
        <begin position="154"/>
        <end position="166"/>
    </location>
</feature>
<evidence type="ECO:0000256" key="1">
    <source>
        <dbReference type="SAM" id="MobiDB-lite"/>
    </source>
</evidence>
<evidence type="ECO:0008006" key="4">
    <source>
        <dbReference type="Google" id="ProtNLM"/>
    </source>
</evidence>
<feature type="compositionally biased region" description="Pro residues" evidence="1">
    <location>
        <begin position="233"/>
        <end position="242"/>
    </location>
</feature>
<protein>
    <recommendedName>
        <fullName evidence="4">BAH domain-containing protein</fullName>
    </recommendedName>
</protein>
<dbReference type="RefSeq" id="XP_069207562.1">
    <property type="nucleotide sequence ID" value="XM_069355491.1"/>
</dbReference>
<gene>
    <name evidence="2" type="ORF">Q8F55_007051</name>
</gene>
<evidence type="ECO:0000313" key="3">
    <source>
        <dbReference type="Proteomes" id="UP001565368"/>
    </source>
</evidence>